<proteinExistence type="predicted"/>
<organism evidence="1">
    <name type="scientific">viral metagenome</name>
    <dbReference type="NCBI Taxonomy" id="1070528"/>
    <lineage>
        <taxon>unclassified sequences</taxon>
        <taxon>metagenomes</taxon>
        <taxon>organismal metagenomes</taxon>
    </lineage>
</organism>
<reference evidence="1" key="1">
    <citation type="journal article" date="2020" name="Nature">
        <title>Giant virus diversity and host interactions through global metagenomics.</title>
        <authorList>
            <person name="Schulz F."/>
            <person name="Roux S."/>
            <person name="Paez-Espino D."/>
            <person name="Jungbluth S."/>
            <person name="Walsh D.A."/>
            <person name="Denef V.J."/>
            <person name="McMahon K.D."/>
            <person name="Konstantinidis K.T."/>
            <person name="Eloe-Fadrosh E.A."/>
            <person name="Kyrpides N.C."/>
            <person name="Woyke T."/>
        </authorList>
    </citation>
    <scope>NUCLEOTIDE SEQUENCE</scope>
    <source>
        <strain evidence="1">GVMAG-M-3300020192-26</strain>
    </source>
</reference>
<evidence type="ECO:0000313" key="1">
    <source>
        <dbReference type="EMBL" id="QHT01534.1"/>
    </source>
</evidence>
<dbReference type="EMBL" id="MN739376">
    <property type="protein sequence ID" value="QHT01534.1"/>
    <property type="molecule type" value="Genomic_DNA"/>
</dbReference>
<dbReference type="AlphaFoldDB" id="A0A6C0CDA5"/>
<protein>
    <submittedName>
        <fullName evidence="1">Uncharacterized protein</fullName>
    </submittedName>
</protein>
<accession>A0A6C0CDA5</accession>
<sequence length="584" mass="68561">MEHTHPIMNKIQNISVEYIKPLVIPDANAIKIEHDEEEEFIDDKTVFKKVIDTFVIEHMLGRPESKMKFLDLIACGYNNVFERYKARHNLNDQQLIFIYKGGNILRIHKKRAVEYLPAKIQMMINEKYDPDFQKSDDDFTIYIDPACPDFDHIIDDVKSLSFSVLEIIRDELAANRKEYFDFYNYDNAKKNEVLIELGEKIANVFDDLKNNEVDSQFMGYHFMELKFDEPSYILTNKSSKVNIDGTWTQLIDTNDFRTKLAIDNDTSAFRHDFGMKKSPDGKYHMLTPLDLAGSNKSPIFLSDNETLTFTKVGGTITSFILQRAKLNVKMFIQKDSHHNFTNIAGELIDVSIPEKNDNGLSGFYKKIKETDISHYVENYTFEYNGRRFNLNCYTIDYLIDDLGRMLFTDSELPWKDSKYAKRIRRLFLLYLIKLLTSNHTFDEIAGFFLQTHGIFGQDSYAFIQPFVSKFGFMKQFFENFFDLKQKIDKISDPVEKAEQMIKYEEYVNTVTDNFNFLQSVFKDQINISRTKPLEDSVIGAIVNRSIDNKMPITIEQLGGNDLYYYKKYLKYKGKYLREINKSYY</sequence>
<name>A0A6C0CDA5_9ZZZZ</name>